<name>A0ABV1KGP7_9PSEU</name>
<dbReference type="EMBL" id="JBEDNQ010000011">
    <property type="protein sequence ID" value="MEQ3553637.1"/>
    <property type="molecule type" value="Genomic_DNA"/>
</dbReference>
<dbReference type="InterPro" id="IPR036188">
    <property type="entry name" value="FAD/NAD-bd_sf"/>
</dbReference>
<keyword evidence="2" id="KW-0503">Monooxygenase</keyword>
<proteinExistence type="predicted"/>
<keyword evidence="2" id="KW-0560">Oxidoreductase</keyword>
<protein>
    <submittedName>
        <fullName evidence="2">FAD-dependent monooxygenase</fullName>
    </submittedName>
</protein>
<feature type="domain" description="FAD-binding" evidence="1">
    <location>
        <begin position="5"/>
        <end position="317"/>
    </location>
</feature>
<sequence length="396" mass="43054">MRPHRVLISGASIAGPALAWWLTRYGWSVTVVERFDGVREGGQNIDVRGAAREVLRRMDLQETVRAAGTGERGIAFVDDGGHRLAEFGAGTGDTDGATAELEILRGDLADLLVEHTRAGVEYVYGDQIADLDDLGTHVRVGFAHGDEREFDVVVLAEGLSSHTRKLVLPGARISELGMHIAYLTIPRTPADDDWWRVYAATGSRVLWLRPDNHGTLRAGLALRSAVRGLEDLDRADQATVLRRTFAGAGWEIDRVLAVLDDTPFVLDTVGQMRLPSWSRGRVALIGDTAFCSSPVSGMSTSLALVGAYVLAGELTRCHDHRDAFAAYERLMRPYVERAQSLPTSLFGFVYPRTRAGLRVQRTAIRIAGSPAARRVGAVALRGLGSPADEFELPPPP</sequence>
<dbReference type="InterPro" id="IPR051704">
    <property type="entry name" value="FAD_aromatic-hydroxylase"/>
</dbReference>
<dbReference type="Gene3D" id="3.50.50.60">
    <property type="entry name" value="FAD/NAD(P)-binding domain"/>
    <property type="match status" value="1"/>
</dbReference>
<evidence type="ECO:0000313" key="2">
    <source>
        <dbReference type="EMBL" id="MEQ3553637.1"/>
    </source>
</evidence>
<evidence type="ECO:0000259" key="1">
    <source>
        <dbReference type="Pfam" id="PF01494"/>
    </source>
</evidence>
<dbReference type="SUPFAM" id="SSF51905">
    <property type="entry name" value="FAD/NAD(P)-binding domain"/>
    <property type="match status" value="1"/>
</dbReference>
<accession>A0ABV1KGP7</accession>
<dbReference type="InterPro" id="IPR002938">
    <property type="entry name" value="FAD-bd"/>
</dbReference>
<dbReference type="PANTHER" id="PTHR46865:SF2">
    <property type="entry name" value="MONOOXYGENASE"/>
    <property type="match status" value="1"/>
</dbReference>
<dbReference type="PANTHER" id="PTHR46865">
    <property type="entry name" value="OXIDOREDUCTASE-RELATED"/>
    <property type="match status" value="1"/>
</dbReference>
<dbReference type="Proteomes" id="UP001494902">
    <property type="component" value="Unassembled WGS sequence"/>
</dbReference>
<dbReference type="PRINTS" id="PR00420">
    <property type="entry name" value="RNGMNOXGNASE"/>
</dbReference>
<dbReference type="Pfam" id="PF01494">
    <property type="entry name" value="FAD_binding_3"/>
    <property type="match status" value="1"/>
</dbReference>
<dbReference type="GO" id="GO:0004497">
    <property type="term" value="F:monooxygenase activity"/>
    <property type="evidence" value="ECO:0007669"/>
    <property type="project" value="UniProtKB-KW"/>
</dbReference>
<keyword evidence="3" id="KW-1185">Reference proteome</keyword>
<comment type="caution">
    <text evidence="2">The sequence shown here is derived from an EMBL/GenBank/DDBJ whole genome shotgun (WGS) entry which is preliminary data.</text>
</comment>
<evidence type="ECO:0000313" key="3">
    <source>
        <dbReference type="Proteomes" id="UP001494902"/>
    </source>
</evidence>
<dbReference type="Gene3D" id="3.30.9.10">
    <property type="entry name" value="D-Amino Acid Oxidase, subunit A, domain 2"/>
    <property type="match status" value="1"/>
</dbReference>
<organism evidence="2 3">
    <name type="scientific">Pseudonocardia nematodicida</name>
    <dbReference type="NCBI Taxonomy" id="1206997"/>
    <lineage>
        <taxon>Bacteria</taxon>
        <taxon>Bacillati</taxon>
        <taxon>Actinomycetota</taxon>
        <taxon>Actinomycetes</taxon>
        <taxon>Pseudonocardiales</taxon>
        <taxon>Pseudonocardiaceae</taxon>
        <taxon>Pseudonocardia</taxon>
    </lineage>
</organism>
<reference evidence="2 3" key="1">
    <citation type="submission" date="2024-03" db="EMBL/GenBank/DDBJ databases">
        <title>Draft genome sequence of Pseudonocardia nematodicida JCM 31783.</title>
        <authorList>
            <person name="Butdee W."/>
            <person name="Duangmal K."/>
        </authorList>
    </citation>
    <scope>NUCLEOTIDE SEQUENCE [LARGE SCALE GENOMIC DNA]</scope>
    <source>
        <strain evidence="2 3">JCM 31783</strain>
    </source>
</reference>
<gene>
    <name evidence="2" type="ORF">WIS52_24460</name>
</gene>
<dbReference type="RefSeq" id="WP_349300703.1">
    <property type="nucleotide sequence ID" value="NZ_JBEDNQ010000011.1"/>
</dbReference>